<proteinExistence type="predicted"/>
<name>A0A8H4QEU6_9AGAR</name>
<accession>A0A8H4QEU6</accession>
<organism evidence="2 3">
    <name type="scientific">Agrocybe pediades</name>
    <dbReference type="NCBI Taxonomy" id="84607"/>
    <lineage>
        <taxon>Eukaryota</taxon>
        <taxon>Fungi</taxon>
        <taxon>Dikarya</taxon>
        <taxon>Basidiomycota</taxon>
        <taxon>Agaricomycotina</taxon>
        <taxon>Agaricomycetes</taxon>
        <taxon>Agaricomycetidae</taxon>
        <taxon>Agaricales</taxon>
        <taxon>Agaricineae</taxon>
        <taxon>Strophariaceae</taxon>
        <taxon>Agrocybe</taxon>
    </lineage>
</organism>
<feature type="region of interest" description="Disordered" evidence="1">
    <location>
        <begin position="1"/>
        <end position="63"/>
    </location>
</feature>
<evidence type="ECO:0000256" key="1">
    <source>
        <dbReference type="SAM" id="MobiDB-lite"/>
    </source>
</evidence>
<comment type="caution">
    <text evidence="2">The sequence shown here is derived from an EMBL/GenBank/DDBJ whole genome shotgun (WGS) entry which is preliminary data.</text>
</comment>
<reference evidence="2 3" key="1">
    <citation type="submission" date="2019-12" db="EMBL/GenBank/DDBJ databases">
        <authorList>
            <person name="Floudas D."/>
            <person name="Bentzer J."/>
            <person name="Ahren D."/>
            <person name="Johansson T."/>
            <person name="Persson P."/>
            <person name="Tunlid A."/>
        </authorList>
    </citation>
    <scope>NUCLEOTIDE SEQUENCE [LARGE SCALE GENOMIC DNA]</scope>
    <source>
        <strain evidence="2 3">CBS 102.39</strain>
    </source>
</reference>
<evidence type="ECO:0000313" key="2">
    <source>
        <dbReference type="EMBL" id="KAF4609490.1"/>
    </source>
</evidence>
<sequence>MVLTRSGKGAVVDQDTQMASPVTSPRRARRVPREVAAKPKPDPVVASPRLRKTPRARTKEQKAMSPFIVEVENPYPVDVPAPVMRHRFETPAIATSGPPTVPPPVREVFRAPPQRIVAQDMSFYEVMVPREVLVQLTEQKLNPPILMMGRDRSLTPVPYHEQIRFPTPFAPQPVDTVTPTPEDPLGPAIVYNPPTHADVHTPVQNAIFAAPSGIPTPSPEKAGRKNPGRRTK</sequence>
<dbReference type="AlphaFoldDB" id="A0A8H4QEU6"/>
<dbReference type="EMBL" id="JAACJL010000061">
    <property type="protein sequence ID" value="KAF4609490.1"/>
    <property type="molecule type" value="Genomic_DNA"/>
</dbReference>
<evidence type="ECO:0000313" key="3">
    <source>
        <dbReference type="Proteomes" id="UP000521872"/>
    </source>
</evidence>
<gene>
    <name evidence="2" type="ORF">D9613_012342</name>
</gene>
<keyword evidence="3" id="KW-1185">Reference proteome</keyword>
<feature type="compositionally biased region" description="Basic and acidic residues" evidence="1">
    <location>
        <begin position="31"/>
        <end position="41"/>
    </location>
</feature>
<protein>
    <submittedName>
        <fullName evidence="2">Uncharacterized protein</fullName>
    </submittedName>
</protein>
<feature type="region of interest" description="Disordered" evidence="1">
    <location>
        <begin position="209"/>
        <end position="232"/>
    </location>
</feature>
<dbReference type="Proteomes" id="UP000521872">
    <property type="component" value="Unassembled WGS sequence"/>
</dbReference>